<proteinExistence type="predicted"/>
<reference evidence="1 2" key="1">
    <citation type="submission" date="2019-08" db="EMBL/GenBank/DDBJ databases">
        <title>In-depth cultivation of the pig gut microbiome towards novel bacterial diversity and tailored functional studies.</title>
        <authorList>
            <person name="Wylensek D."/>
            <person name="Hitch T.C.A."/>
            <person name="Clavel T."/>
        </authorList>
    </citation>
    <scope>NUCLEOTIDE SEQUENCE [LARGE SCALE GENOMIC DNA]</scope>
    <source>
        <strain evidence="1 2">68-1-5</strain>
    </source>
</reference>
<evidence type="ECO:0000313" key="2">
    <source>
        <dbReference type="Proteomes" id="UP000434409"/>
    </source>
</evidence>
<dbReference type="RefSeq" id="WP_154479008.1">
    <property type="nucleotide sequence ID" value="NZ_VULY01000043.1"/>
</dbReference>
<dbReference type="EMBL" id="VULY01000043">
    <property type="protein sequence ID" value="MSR94947.1"/>
    <property type="molecule type" value="Genomic_DNA"/>
</dbReference>
<dbReference type="AlphaFoldDB" id="A0A6N7V475"/>
<gene>
    <name evidence="1" type="ORF">FYJ34_12510</name>
</gene>
<evidence type="ECO:0000313" key="1">
    <source>
        <dbReference type="EMBL" id="MSR94947.1"/>
    </source>
</evidence>
<name>A0A6N7V475_9FIRM</name>
<sequence>MALVNTDVELPNLWLERLMLPILQDEKVASATPYTTCGTICSFPEFGQDNRCFRPECGGN</sequence>
<accession>A0A6N7V475</accession>
<dbReference type="Proteomes" id="UP000434409">
    <property type="component" value="Unassembled WGS sequence"/>
</dbReference>
<comment type="caution">
    <text evidence="1">The sequence shown here is derived from an EMBL/GenBank/DDBJ whole genome shotgun (WGS) entry which is preliminary data.</text>
</comment>
<keyword evidence="2" id="KW-1185">Reference proteome</keyword>
<organism evidence="1 2">
    <name type="scientific">Suipraeoptans intestinalis</name>
    <dbReference type="NCBI Taxonomy" id="2606628"/>
    <lineage>
        <taxon>Bacteria</taxon>
        <taxon>Bacillati</taxon>
        <taxon>Bacillota</taxon>
        <taxon>Clostridia</taxon>
        <taxon>Lachnospirales</taxon>
        <taxon>Lachnospiraceae</taxon>
        <taxon>Suipraeoptans</taxon>
    </lineage>
</organism>
<protein>
    <submittedName>
        <fullName evidence="1">Uncharacterized protein</fullName>
    </submittedName>
</protein>